<evidence type="ECO:0000256" key="1">
    <source>
        <dbReference type="ARBA" id="ARBA00004141"/>
    </source>
</evidence>
<dbReference type="EMBL" id="CAJVCH010378607">
    <property type="protein sequence ID" value="CAG7816796.1"/>
    <property type="molecule type" value="Genomic_DNA"/>
</dbReference>
<evidence type="ECO:0000256" key="8">
    <source>
        <dbReference type="SAM" id="Phobius"/>
    </source>
</evidence>
<evidence type="ECO:0000313" key="11">
    <source>
        <dbReference type="Proteomes" id="UP000708208"/>
    </source>
</evidence>
<comment type="caution">
    <text evidence="10">The sequence shown here is derived from an EMBL/GenBank/DDBJ whole genome shotgun (WGS) entry which is preliminary data.</text>
</comment>
<protein>
    <recommendedName>
        <fullName evidence="9">Potassium channel domain-containing protein</fullName>
    </recommendedName>
</protein>
<dbReference type="Pfam" id="PF07885">
    <property type="entry name" value="Ion_trans_2"/>
    <property type="match status" value="1"/>
</dbReference>
<evidence type="ECO:0000256" key="5">
    <source>
        <dbReference type="ARBA" id="ARBA00023065"/>
    </source>
</evidence>
<sequence>MRPRGNVMLNREVNRGTGLWQLLKCKEENLRIFVLGIAIYIYLALGAWMFQAVEQRRENQVRSHWNSHYDRFLGQFSRDNDTEATIAVTQNDLEDFLSAYGDAIKAGYAGLHSRDKWDYRGSFHYAWTIVSTIGYGATSPGTFLGKMLTIVYALAGVASGLLFFNLYLERIITFITTWMRYLRNLRQRRRPSIYTAPIKGSVNDKLARRASQSSAENESALELQDWKPSVQSVLLCLLLKSAMYIFLSALIFQLMEGWSYFDSLYFCFVSFAT</sequence>
<dbReference type="PANTHER" id="PTHR11003:SF10">
    <property type="entry name" value="POTASSIUM CHANNEL DOMAIN-CONTAINING PROTEIN"/>
    <property type="match status" value="1"/>
</dbReference>
<accession>A0A8J2KF71</accession>
<evidence type="ECO:0000256" key="4">
    <source>
        <dbReference type="ARBA" id="ARBA00022989"/>
    </source>
</evidence>
<evidence type="ECO:0000313" key="10">
    <source>
        <dbReference type="EMBL" id="CAG7816796.1"/>
    </source>
</evidence>
<keyword evidence="7" id="KW-0407">Ion channel</keyword>
<evidence type="ECO:0000259" key="9">
    <source>
        <dbReference type="Pfam" id="PF07885"/>
    </source>
</evidence>
<feature type="domain" description="Potassium channel" evidence="9">
    <location>
        <begin position="112"/>
        <end position="170"/>
    </location>
</feature>
<keyword evidence="3 8" id="KW-0812">Transmembrane</keyword>
<keyword evidence="4 8" id="KW-1133">Transmembrane helix</keyword>
<dbReference type="PANTHER" id="PTHR11003">
    <property type="entry name" value="POTASSIUM CHANNEL, SUBFAMILY K"/>
    <property type="match status" value="1"/>
</dbReference>
<dbReference type="GO" id="GO:0022841">
    <property type="term" value="F:potassium ion leak channel activity"/>
    <property type="evidence" value="ECO:0007669"/>
    <property type="project" value="TreeGrafter"/>
</dbReference>
<dbReference type="InterPro" id="IPR003280">
    <property type="entry name" value="2pore_dom_K_chnl"/>
</dbReference>
<dbReference type="GO" id="GO:0030322">
    <property type="term" value="P:stabilization of membrane potential"/>
    <property type="evidence" value="ECO:0007669"/>
    <property type="project" value="TreeGrafter"/>
</dbReference>
<evidence type="ECO:0000256" key="6">
    <source>
        <dbReference type="ARBA" id="ARBA00023136"/>
    </source>
</evidence>
<proteinExistence type="predicted"/>
<dbReference type="InterPro" id="IPR013099">
    <property type="entry name" value="K_chnl_dom"/>
</dbReference>
<keyword evidence="5" id="KW-0406">Ion transport</keyword>
<evidence type="ECO:0000256" key="7">
    <source>
        <dbReference type="ARBA" id="ARBA00023303"/>
    </source>
</evidence>
<dbReference type="OrthoDB" id="297496at2759"/>
<feature type="transmembrane region" description="Helical" evidence="8">
    <location>
        <begin position="30"/>
        <end position="50"/>
    </location>
</feature>
<comment type="subcellular location">
    <subcellularLocation>
        <location evidence="1">Membrane</location>
        <topology evidence="1">Multi-pass membrane protein</topology>
    </subcellularLocation>
</comment>
<dbReference type="AlphaFoldDB" id="A0A8J2KF71"/>
<dbReference type="GO" id="GO:0005886">
    <property type="term" value="C:plasma membrane"/>
    <property type="evidence" value="ECO:0007669"/>
    <property type="project" value="TreeGrafter"/>
</dbReference>
<evidence type="ECO:0000256" key="2">
    <source>
        <dbReference type="ARBA" id="ARBA00022448"/>
    </source>
</evidence>
<keyword evidence="2" id="KW-0813">Transport</keyword>
<feature type="non-terminal residue" evidence="10">
    <location>
        <position position="273"/>
    </location>
</feature>
<organism evidence="10 11">
    <name type="scientific">Allacma fusca</name>
    <dbReference type="NCBI Taxonomy" id="39272"/>
    <lineage>
        <taxon>Eukaryota</taxon>
        <taxon>Metazoa</taxon>
        <taxon>Ecdysozoa</taxon>
        <taxon>Arthropoda</taxon>
        <taxon>Hexapoda</taxon>
        <taxon>Collembola</taxon>
        <taxon>Symphypleona</taxon>
        <taxon>Sminthuridae</taxon>
        <taxon>Allacma</taxon>
    </lineage>
</organism>
<keyword evidence="6 8" id="KW-0472">Membrane</keyword>
<reference evidence="10" key="1">
    <citation type="submission" date="2021-06" db="EMBL/GenBank/DDBJ databases">
        <authorList>
            <person name="Hodson N. C."/>
            <person name="Mongue J. A."/>
            <person name="Jaron S. K."/>
        </authorList>
    </citation>
    <scope>NUCLEOTIDE SEQUENCE</scope>
</reference>
<dbReference type="Proteomes" id="UP000708208">
    <property type="component" value="Unassembled WGS sequence"/>
</dbReference>
<evidence type="ECO:0000256" key="3">
    <source>
        <dbReference type="ARBA" id="ARBA00022692"/>
    </source>
</evidence>
<gene>
    <name evidence="10" type="ORF">AFUS01_LOCUS27395</name>
</gene>
<feature type="transmembrane region" description="Helical" evidence="8">
    <location>
        <begin position="123"/>
        <end position="144"/>
    </location>
</feature>
<dbReference type="GO" id="GO:0015271">
    <property type="term" value="F:outward rectifier potassium channel activity"/>
    <property type="evidence" value="ECO:0007669"/>
    <property type="project" value="TreeGrafter"/>
</dbReference>
<feature type="transmembrane region" description="Helical" evidence="8">
    <location>
        <begin position="233"/>
        <end position="255"/>
    </location>
</feature>
<keyword evidence="11" id="KW-1185">Reference proteome</keyword>
<name>A0A8J2KF71_9HEXA</name>
<feature type="transmembrane region" description="Helical" evidence="8">
    <location>
        <begin position="150"/>
        <end position="179"/>
    </location>
</feature>